<evidence type="ECO:0000313" key="1">
    <source>
        <dbReference type="EMBL" id="KAF5813700.1"/>
    </source>
</evidence>
<organism evidence="1 2">
    <name type="scientific">Helianthus annuus</name>
    <name type="common">Common sunflower</name>
    <dbReference type="NCBI Taxonomy" id="4232"/>
    <lineage>
        <taxon>Eukaryota</taxon>
        <taxon>Viridiplantae</taxon>
        <taxon>Streptophyta</taxon>
        <taxon>Embryophyta</taxon>
        <taxon>Tracheophyta</taxon>
        <taxon>Spermatophyta</taxon>
        <taxon>Magnoliopsida</taxon>
        <taxon>eudicotyledons</taxon>
        <taxon>Gunneridae</taxon>
        <taxon>Pentapetalae</taxon>
        <taxon>asterids</taxon>
        <taxon>campanulids</taxon>
        <taxon>Asterales</taxon>
        <taxon>Asteraceae</taxon>
        <taxon>Asteroideae</taxon>
        <taxon>Heliantheae alliance</taxon>
        <taxon>Heliantheae</taxon>
        <taxon>Helianthus</taxon>
    </lineage>
</organism>
<protein>
    <submittedName>
        <fullName evidence="1">Uncharacterized protein</fullName>
    </submittedName>
</protein>
<dbReference type="EMBL" id="MNCJ02000318">
    <property type="protein sequence ID" value="KAF5813700.1"/>
    <property type="molecule type" value="Genomic_DNA"/>
</dbReference>
<gene>
    <name evidence="1" type="ORF">HanXRQr2_Chr03g0101811</name>
</gene>
<dbReference type="Proteomes" id="UP000215914">
    <property type="component" value="Unassembled WGS sequence"/>
</dbReference>
<reference evidence="1" key="2">
    <citation type="submission" date="2020-06" db="EMBL/GenBank/DDBJ databases">
        <title>Helianthus annuus Genome sequencing and assembly Release 2.</title>
        <authorList>
            <person name="Gouzy J."/>
            <person name="Langlade N."/>
            <person name="Munos S."/>
        </authorList>
    </citation>
    <scope>NUCLEOTIDE SEQUENCE</scope>
    <source>
        <tissue evidence="1">Leaves</tissue>
    </source>
</reference>
<dbReference type="Gramene" id="mRNA:HanXRQr2_Chr03g0101811">
    <property type="protein sequence ID" value="CDS:HanXRQr2_Chr03g0101811.1"/>
    <property type="gene ID" value="HanXRQr2_Chr03g0101811"/>
</dbReference>
<keyword evidence="2" id="KW-1185">Reference proteome</keyword>
<dbReference type="AlphaFoldDB" id="A0A9K3JFQ5"/>
<sequence length="79" mass="9024">MVRFFVDLYFKVLSFRSSLTAHRVCIFASKREWLSFIQIEASVIRWIESHTVSAAFGSTAAATTSSSIKTIQTYNKQQQ</sequence>
<comment type="caution">
    <text evidence="1">The sequence shown here is derived from an EMBL/GenBank/DDBJ whole genome shotgun (WGS) entry which is preliminary data.</text>
</comment>
<proteinExistence type="predicted"/>
<evidence type="ECO:0000313" key="2">
    <source>
        <dbReference type="Proteomes" id="UP000215914"/>
    </source>
</evidence>
<accession>A0A9K3JFQ5</accession>
<reference evidence="1" key="1">
    <citation type="journal article" date="2017" name="Nature">
        <title>The sunflower genome provides insights into oil metabolism, flowering and Asterid evolution.</title>
        <authorList>
            <person name="Badouin H."/>
            <person name="Gouzy J."/>
            <person name="Grassa C.J."/>
            <person name="Murat F."/>
            <person name="Staton S.E."/>
            <person name="Cottret L."/>
            <person name="Lelandais-Briere C."/>
            <person name="Owens G.L."/>
            <person name="Carrere S."/>
            <person name="Mayjonade B."/>
            <person name="Legrand L."/>
            <person name="Gill N."/>
            <person name="Kane N.C."/>
            <person name="Bowers J.E."/>
            <person name="Hubner S."/>
            <person name="Bellec A."/>
            <person name="Berard A."/>
            <person name="Berges H."/>
            <person name="Blanchet N."/>
            <person name="Boniface M.C."/>
            <person name="Brunel D."/>
            <person name="Catrice O."/>
            <person name="Chaidir N."/>
            <person name="Claudel C."/>
            <person name="Donnadieu C."/>
            <person name="Faraut T."/>
            <person name="Fievet G."/>
            <person name="Helmstetter N."/>
            <person name="King M."/>
            <person name="Knapp S.J."/>
            <person name="Lai Z."/>
            <person name="Le Paslier M.C."/>
            <person name="Lippi Y."/>
            <person name="Lorenzon L."/>
            <person name="Mandel J.R."/>
            <person name="Marage G."/>
            <person name="Marchand G."/>
            <person name="Marquand E."/>
            <person name="Bret-Mestries E."/>
            <person name="Morien E."/>
            <person name="Nambeesan S."/>
            <person name="Nguyen T."/>
            <person name="Pegot-Espagnet P."/>
            <person name="Pouilly N."/>
            <person name="Raftis F."/>
            <person name="Sallet E."/>
            <person name="Schiex T."/>
            <person name="Thomas J."/>
            <person name="Vandecasteele C."/>
            <person name="Vares D."/>
            <person name="Vear F."/>
            <person name="Vautrin S."/>
            <person name="Crespi M."/>
            <person name="Mangin B."/>
            <person name="Burke J.M."/>
            <person name="Salse J."/>
            <person name="Munos S."/>
            <person name="Vincourt P."/>
            <person name="Rieseberg L.H."/>
            <person name="Langlade N.B."/>
        </authorList>
    </citation>
    <scope>NUCLEOTIDE SEQUENCE</scope>
    <source>
        <tissue evidence="1">Leaves</tissue>
    </source>
</reference>
<name>A0A9K3JFQ5_HELAN</name>